<dbReference type="EMBL" id="WOTB01000005">
    <property type="protein sequence ID" value="NHN84171.1"/>
    <property type="molecule type" value="Genomic_DNA"/>
</dbReference>
<protein>
    <submittedName>
        <fullName evidence="1">Uncharacterized protein</fullName>
    </submittedName>
</protein>
<name>A0ABX0JNU6_9PROT</name>
<sequence>MTDGLYIFCERVPVTAQYNTVTTALSDVLTFHGKTEIWRREWDFTPYRLKTAEDSHLLAKTCNAQRPVTAWL</sequence>
<organism evidence="1 2">
    <name type="scientific">Acetobacter musti</name>
    <dbReference type="NCBI Taxonomy" id="864732"/>
    <lineage>
        <taxon>Bacteria</taxon>
        <taxon>Pseudomonadati</taxon>
        <taxon>Pseudomonadota</taxon>
        <taxon>Alphaproteobacteria</taxon>
        <taxon>Acetobacterales</taxon>
        <taxon>Acetobacteraceae</taxon>
        <taxon>Acetobacter</taxon>
    </lineage>
</organism>
<accession>A0ABX0JNU6</accession>
<keyword evidence="2" id="KW-1185">Reference proteome</keyword>
<evidence type="ECO:0000313" key="1">
    <source>
        <dbReference type="EMBL" id="NHN84171.1"/>
    </source>
</evidence>
<dbReference type="Proteomes" id="UP000635278">
    <property type="component" value="Unassembled WGS sequence"/>
</dbReference>
<gene>
    <name evidence="1" type="ORF">GOB93_05875</name>
</gene>
<evidence type="ECO:0000313" key="2">
    <source>
        <dbReference type="Proteomes" id="UP000635278"/>
    </source>
</evidence>
<proteinExistence type="predicted"/>
<comment type="caution">
    <text evidence="1">The sequence shown here is derived from an EMBL/GenBank/DDBJ whole genome shotgun (WGS) entry which is preliminary data.</text>
</comment>
<reference evidence="1 2" key="1">
    <citation type="journal article" date="2020" name="Int. J. Syst. Evol. Microbiol.">
        <title>Novel acetic acid bacteria from cider fermentations: Acetobacter conturbans sp. nov. and Acetobacter fallax sp. nov.</title>
        <authorList>
            <person name="Sombolestani A.S."/>
            <person name="Cleenwerck I."/>
            <person name="Cnockaert M."/>
            <person name="Borremans W."/>
            <person name="Wieme A.D."/>
            <person name="De Vuyst L."/>
            <person name="Vandamme P."/>
        </authorList>
    </citation>
    <scope>NUCLEOTIDE SEQUENCE [LARGE SCALE GENOMIC DNA]</scope>
    <source>
        <strain evidence="1 2">LMG 30640</strain>
    </source>
</reference>
<dbReference type="RefSeq" id="WP_173582545.1">
    <property type="nucleotide sequence ID" value="NZ_WOTB01000005.1"/>
</dbReference>